<dbReference type="OrthoDB" id="9835879at2"/>
<name>A0A143BET0_9BACT</name>
<dbReference type="KEGG" id="gph:GEMMAAP_00015"/>
<accession>A0A143BET0</accession>
<evidence type="ECO:0000313" key="1">
    <source>
        <dbReference type="EMBL" id="AMW03668.1"/>
    </source>
</evidence>
<dbReference type="RefSeq" id="WP_026848933.1">
    <property type="nucleotide sequence ID" value="NZ_CP011454.1"/>
</dbReference>
<organism evidence="1 2">
    <name type="scientific">Gemmatimonas phototrophica</name>
    <dbReference type="NCBI Taxonomy" id="1379270"/>
    <lineage>
        <taxon>Bacteria</taxon>
        <taxon>Pseudomonadati</taxon>
        <taxon>Gemmatimonadota</taxon>
        <taxon>Gemmatimonadia</taxon>
        <taxon>Gemmatimonadales</taxon>
        <taxon>Gemmatimonadaceae</taxon>
        <taxon>Gemmatimonas</taxon>
    </lineage>
</organism>
<dbReference type="Proteomes" id="UP000076404">
    <property type="component" value="Chromosome"/>
</dbReference>
<dbReference type="AlphaFoldDB" id="A0A143BET0"/>
<reference evidence="1 2" key="1">
    <citation type="journal article" date="2014" name="Proc. Natl. Acad. Sci. U.S.A.">
        <title>Functional type 2 photosynthetic reaction centers found in the rare bacterial phylum Gemmatimonadetes.</title>
        <authorList>
            <person name="Zeng Y."/>
            <person name="Feng F."/>
            <person name="Medova H."/>
            <person name="Dean J."/>
            <person name="Koblizek M."/>
        </authorList>
    </citation>
    <scope>NUCLEOTIDE SEQUENCE [LARGE SCALE GENOMIC DNA]</scope>
    <source>
        <strain evidence="1 2">AP64</strain>
    </source>
</reference>
<protein>
    <submittedName>
        <fullName evidence="1">Uncharacterized protein</fullName>
    </submittedName>
</protein>
<evidence type="ECO:0000313" key="2">
    <source>
        <dbReference type="Proteomes" id="UP000076404"/>
    </source>
</evidence>
<gene>
    <name evidence="1" type="ORF">GEMMAAP_00015</name>
</gene>
<dbReference type="EMBL" id="CP011454">
    <property type="protein sequence ID" value="AMW03668.1"/>
    <property type="molecule type" value="Genomic_DNA"/>
</dbReference>
<dbReference type="eggNOG" id="ENOG502ZI4B">
    <property type="taxonomic scope" value="Bacteria"/>
</dbReference>
<reference evidence="1 2" key="2">
    <citation type="journal article" date="2016" name="Environ. Microbiol. Rep.">
        <title>Metagenomic evidence for the presence of phototrophic Gemmatimonadetes bacteria in diverse environments.</title>
        <authorList>
            <person name="Zeng Y."/>
            <person name="Baumbach J."/>
            <person name="Barbosa E.G."/>
            <person name="Azevedo V."/>
            <person name="Zhang C."/>
            <person name="Koblizek M."/>
        </authorList>
    </citation>
    <scope>NUCLEOTIDE SEQUENCE [LARGE SCALE GENOMIC DNA]</scope>
    <source>
        <strain evidence="1 2">AP64</strain>
    </source>
</reference>
<keyword evidence="2" id="KW-1185">Reference proteome</keyword>
<sequence length="242" mass="26052">MATWRVQSLARLKVSGEGVSGSAADEQRVESRALVSWRFDRTTAGALKGAGQVDSFTVRTSFDNSKGTMLPTMPALLLLDAVMDSALVRVTTRPPLANECDRPEAGAAALARELLVRIPNGILAGERWKDSTVTLVCRNGVPMTVYSTVISTLEKLDDRQLVLRRELVTRLEGKGGSAFRSLELAGTATGSQRVEIAAAGGTVERLEGTSTLTMQATERTPGNAARTQQIVQKVEVRAERVR</sequence>
<proteinExistence type="predicted"/>